<dbReference type="EMBL" id="JAEPQZ010000011">
    <property type="protein sequence ID" value="KAG2175502.1"/>
    <property type="molecule type" value="Genomic_DNA"/>
</dbReference>
<organism evidence="2 3">
    <name type="scientific">Mortierella isabellina</name>
    <name type="common">Filamentous fungus</name>
    <name type="synonym">Umbelopsis isabellina</name>
    <dbReference type="NCBI Taxonomy" id="91625"/>
    <lineage>
        <taxon>Eukaryota</taxon>
        <taxon>Fungi</taxon>
        <taxon>Fungi incertae sedis</taxon>
        <taxon>Mucoromycota</taxon>
        <taxon>Mucoromycotina</taxon>
        <taxon>Umbelopsidomycetes</taxon>
        <taxon>Umbelopsidales</taxon>
        <taxon>Umbelopsidaceae</taxon>
        <taxon>Umbelopsis</taxon>
    </lineage>
</organism>
<reference evidence="2" key="1">
    <citation type="submission" date="2020-12" db="EMBL/GenBank/DDBJ databases">
        <title>Metabolic potential, ecology and presence of endohyphal bacteria is reflected in genomic diversity of Mucoromycotina.</title>
        <authorList>
            <person name="Muszewska A."/>
            <person name="Okrasinska A."/>
            <person name="Steczkiewicz K."/>
            <person name="Drgas O."/>
            <person name="Orlowska M."/>
            <person name="Perlinska-Lenart U."/>
            <person name="Aleksandrzak-Piekarczyk T."/>
            <person name="Szatraj K."/>
            <person name="Zielenkiewicz U."/>
            <person name="Pilsyk S."/>
            <person name="Malc E."/>
            <person name="Mieczkowski P."/>
            <person name="Kruszewska J.S."/>
            <person name="Biernat P."/>
            <person name="Pawlowska J."/>
        </authorList>
    </citation>
    <scope>NUCLEOTIDE SEQUENCE</scope>
    <source>
        <strain evidence="2">WA0000067209</strain>
    </source>
</reference>
<protein>
    <submittedName>
        <fullName evidence="2">Uncharacterized protein</fullName>
    </submittedName>
</protein>
<name>A0A8H7PK44_MORIS</name>
<dbReference type="Proteomes" id="UP000654370">
    <property type="component" value="Unassembled WGS sequence"/>
</dbReference>
<feature type="region of interest" description="Disordered" evidence="1">
    <location>
        <begin position="1"/>
        <end position="29"/>
    </location>
</feature>
<keyword evidence="3" id="KW-1185">Reference proteome</keyword>
<evidence type="ECO:0000313" key="2">
    <source>
        <dbReference type="EMBL" id="KAG2175502.1"/>
    </source>
</evidence>
<comment type="caution">
    <text evidence="2">The sequence shown here is derived from an EMBL/GenBank/DDBJ whole genome shotgun (WGS) entry which is preliminary data.</text>
</comment>
<evidence type="ECO:0000313" key="3">
    <source>
        <dbReference type="Proteomes" id="UP000654370"/>
    </source>
</evidence>
<dbReference type="OrthoDB" id="5516192at2759"/>
<proteinExistence type="predicted"/>
<evidence type="ECO:0000256" key="1">
    <source>
        <dbReference type="SAM" id="MobiDB-lite"/>
    </source>
</evidence>
<gene>
    <name evidence="2" type="ORF">INT43_001149</name>
</gene>
<dbReference type="AlphaFoldDB" id="A0A8H7PK44"/>
<feature type="compositionally biased region" description="Basic and acidic residues" evidence="1">
    <location>
        <begin position="1"/>
        <end position="12"/>
    </location>
</feature>
<sequence>MSSSDDNQKDSHIVFNRHSNTPSAKPKSHRCNEHLEDVLNGISSWPMDFSKPFGVFWKCLRSQPGQEPTLYRNRNSEAAIIESEFVGDEK</sequence>
<accession>A0A8H7PK44</accession>